<accession>A0AAU9TJ89</accession>
<dbReference type="InterPro" id="IPR000352">
    <property type="entry name" value="Pep_chain_release_fac_I"/>
</dbReference>
<evidence type="ECO:0000256" key="2">
    <source>
        <dbReference type="ARBA" id="ARBA00010835"/>
    </source>
</evidence>
<evidence type="ECO:0000256" key="1">
    <source>
        <dbReference type="ARBA" id="ARBA00004173"/>
    </source>
</evidence>
<dbReference type="Gene3D" id="3.30.160.20">
    <property type="match status" value="1"/>
</dbReference>
<name>A0AAU9TJ89_EUPED</name>
<dbReference type="SUPFAM" id="SSF75620">
    <property type="entry name" value="Release factor"/>
    <property type="match status" value="1"/>
</dbReference>
<organism evidence="6 7">
    <name type="scientific">Euphydryas editha</name>
    <name type="common">Edith's checkerspot</name>
    <dbReference type="NCBI Taxonomy" id="104508"/>
    <lineage>
        <taxon>Eukaryota</taxon>
        <taxon>Metazoa</taxon>
        <taxon>Ecdysozoa</taxon>
        <taxon>Arthropoda</taxon>
        <taxon>Hexapoda</taxon>
        <taxon>Insecta</taxon>
        <taxon>Pterygota</taxon>
        <taxon>Neoptera</taxon>
        <taxon>Endopterygota</taxon>
        <taxon>Lepidoptera</taxon>
        <taxon>Glossata</taxon>
        <taxon>Ditrysia</taxon>
        <taxon>Papilionoidea</taxon>
        <taxon>Nymphalidae</taxon>
        <taxon>Nymphalinae</taxon>
        <taxon>Euphydryas</taxon>
    </lineage>
</organism>
<proteinExistence type="inferred from homology"/>
<dbReference type="GO" id="GO:0005739">
    <property type="term" value="C:mitochondrion"/>
    <property type="evidence" value="ECO:0007669"/>
    <property type="project" value="UniProtKB-SubCell"/>
</dbReference>
<dbReference type="Pfam" id="PF00472">
    <property type="entry name" value="RF-1"/>
    <property type="match status" value="1"/>
</dbReference>
<reference evidence="6" key="1">
    <citation type="submission" date="2022-03" db="EMBL/GenBank/DDBJ databases">
        <authorList>
            <person name="Tunstrom K."/>
        </authorList>
    </citation>
    <scope>NUCLEOTIDE SEQUENCE</scope>
</reference>
<keyword evidence="3" id="KW-0809">Transit peptide</keyword>
<dbReference type="InterPro" id="IPR045853">
    <property type="entry name" value="Pep_chain_release_fac_I_sf"/>
</dbReference>
<comment type="caution">
    <text evidence="6">The sequence shown here is derived from an EMBL/GenBank/DDBJ whole genome shotgun (WGS) entry which is preliminary data.</text>
</comment>
<keyword evidence="4" id="KW-0496">Mitochondrion</keyword>
<comment type="subcellular location">
    <subcellularLocation>
        <location evidence="1">Mitochondrion</location>
    </subcellularLocation>
</comment>
<dbReference type="InterPro" id="IPR052405">
    <property type="entry name" value="Mito_Transl_Release_Factor"/>
</dbReference>
<dbReference type="EMBL" id="CAKOGL010000005">
    <property type="protein sequence ID" value="CAH2086163.1"/>
    <property type="molecule type" value="Genomic_DNA"/>
</dbReference>
<dbReference type="GO" id="GO:0003747">
    <property type="term" value="F:translation release factor activity"/>
    <property type="evidence" value="ECO:0007669"/>
    <property type="project" value="InterPro"/>
</dbReference>
<evidence type="ECO:0000313" key="7">
    <source>
        <dbReference type="Proteomes" id="UP001153954"/>
    </source>
</evidence>
<protein>
    <recommendedName>
        <fullName evidence="5">Prokaryotic-type class I peptide chain release factors domain-containing protein</fullName>
    </recommendedName>
</protein>
<sequence length="142" mass="15989">MLSGRISFVIQSSRAFINICTASKHTIDYSRVPKINENDLSEQFVRGGGPGGSAVNKNANCVVLTHVPSGIVVKCHISRSQDENRKLAREMLVDKLDAELNGENSVSAQKKRLKEEKYKKADYKKKKMAQLKEEWKKREGLL</sequence>
<gene>
    <name evidence="6" type="ORF">EEDITHA_LOCUS2571</name>
</gene>
<dbReference type="PANTHER" id="PTHR46203">
    <property type="entry name" value="PROBABLE PEPTIDE CHAIN RELEASE FACTOR C12ORF65"/>
    <property type="match status" value="1"/>
</dbReference>
<dbReference type="AlphaFoldDB" id="A0AAU9TJ89"/>
<dbReference type="PANTHER" id="PTHR46203:SF1">
    <property type="entry name" value="MITOCHONDRIAL TRANSLATION RELEASE FACTOR IN RESCUE"/>
    <property type="match status" value="1"/>
</dbReference>
<evidence type="ECO:0000256" key="4">
    <source>
        <dbReference type="ARBA" id="ARBA00023128"/>
    </source>
</evidence>
<dbReference type="Proteomes" id="UP001153954">
    <property type="component" value="Unassembled WGS sequence"/>
</dbReference>
<comment type="similarity">
    <text evidence="2">Belongs to the prokaryotic/mitochondrial release factor family.</text>
</comment>
<keyword evidence="7" id="KW-1185">Reference proteome</keyword>
<evidence type="ECO:0000313" key="6">
    <source>
        <dbReference type="EMBL" id="CAH2086163.1"/>
    </source>
</evidence>
<evidence type="ECO:0000256" key="3">
    <source>
        <dbReference type="ARBA" id="ARBA00022946"/>
    </source>
</evidence>
<evidence type="ECO:0000259" key="5">
    <source>
        <dbReference type="Pfam" id="PF00472"/>
    </source>
</evidence>
<feature type="domain" description="Prokaryotic-type class I peptide chain release factors" evidence="5">
    <location>
        <begin position="34"/>
        <end position="131"/>
    </location>
</feature>